<feature type="compositionally biased region" description="Polar residues" evidence="1">
    <location>
        <begin position="32"/>
        <end position="43"/>
    </location>
</feature>
<dbReference type="AlphaFoldDB" id="A0A146KJ69"/>
<evidence type="ECO:0000256" key="2">
    <source>
        <dbReference type="SAM" id="SignalP"/>
    </source>
</evidence>
<gene>
    <name evidence="3" type="ORF">g.31442</name>
</gene>
<proteinExistence type="predicted"/>
<keyword evidence="2" id="KW-0732">Signal</keyword>
<evidence type="ECO:0000256" key="1">
    <source>
        <dbReference type="SAM" id="MobiDB-lite"/>
    </source>
</evidence>
<feature type="region of interest" description="Disordered" evidence="1">
    <location>
        <begin position="28"/>
        <end position="113"/>
    </location>
</feature>
<feature type="region of interest" description="Disordered" evidence="1">
    <location>
        <begin position="121"/>
        <end position="140"/>
    </location>
</feature>
<feature type="signal peptide" evidence="2">
    <location>
        <begin position="1"/>
        <end position="26"/>
    </location>
</feature>
<accession>A0A146KJ69</accession>
<feature type="compositionally biased region" description="Low complexity" evidence="1">
    <location>
        <begin position="127"/>
        <end position="140"/>
    </location>
</feature>
<organism evidence="3">
    <name type="scientific">Lygus hesperus</name>
    <name type="common">Western plant bug</name>
    <dbReference type="NCBI Taxonomy" id="30085"/>
    <lineage>
        <taxon>Eukaryota</taxon>
        <taxon>Metazoa</taxon>
        <taxon>Ecdysozoa</taxon>
        <taxon>Arthropoda</taxon>
        <taxon>Hexapoda</taxon>
        <taxon>Insecta</taxon>
        <taxon>Pterygota</taxon>
        <taxon>Neoptera</taxon>
        <taxon>Paraneoptera</taxon>
        <taxon>Hemiptera</taxon>
        <taxon>Heteroptera</taxon>
        <taxon>Panheteroptera</taxon>
        <taxon>Cimicomorpha</taxon>
        <taxon>Miridae</taxon>
        <taxon>Mirini</taxon>
        <taxon>Lygus</taxon>
    </lineage>
</organism>
<evidence type="ECO:0000313" key="3">
    <source>
        <dbReference type="EMBL" id="JAP96622.1"/>
    </source>
</evidence>
<protein>
    <submittedName>
        <fullName evidence="3">Uncharacterized protein</fullName>
    </submittedName>
</protein>
<feature type="chain" id="PRO_5007526578" evidence="2">
    <location>
        <begin position="27"/>
        <end position="140"/>
    </location>
</feature>
<feature type="compositionally biased region" description="Low complexity" evidence="1">
    <location>
        <begin position="44"/>
        <end position="56"/>
    </location>
</feature>
<reference evidence="3" key="1">
    <citation type="journal article" date="2016" name="Gigascience">
        <title>De novo construction of an expanded transcriptome assembly for the western tarnished plant bug, Lygus hesperus.</title>
        <authorList>
            <person name="Tassone E.E."/>
            <person name="Geib S.M."/>
            <person name="Hall B."/>
            <person name="Fabrick J.A."/>
            <person name="Brent C.S."/>
            <person name="Hull J.J."/>
        </authorList>
    </citation>
    <scope>NUCLEOTIDE SEQUENCE</scope>
</reference>
<sequence length="140" mass="15468">MIMIGRTMIFFAVLCCFLLMIEKTYSKPGPAPQNSQSNQGLMWQNQTQNIPPNQIPGDARQRIPGGMQSPDGGFRRPHHHRRHDGPPRMPIPQQGRPGTEMSNQIQNGAVNNTQDIEVVSNLNQLGSSDTTTTTTTSTQS</sequence>
<name>A0A146KJ69_LYGHE</name>
<feature type="compositionally biased region" description="Polar residues" evidence="1">
    <location>
        <begin position="100"/>
        <end position="113"/>
    </location>
</feature>
<dbReference type="EMBL" id="GDHC01022006">
    <property type="protein sequence ID" value="JAP96622.1"/>
    <property type="molecule type" value="Transcribed_RNA"/>
</dbReference>